<dbReference type="Proteomes" id="UP001215598">
    <property type="component" value="Unassembled WGS sequence"/>
</dbReference>
<comment type="caution">
    <text evidence="2">The sequence shown here is derived from an EMBL/GenBank/DDBJ whole genome shotgun (WGS) entry which is preliminary data.</text>
</comment>
<keyword evidence="1" id="KW-0732">Signal</keyword>
<proteinExistence type="predicted"/>
<keyword evidence="3" id="KW-1185">Reference proteome</keyword>
<protein>
    <submittedName>
        <fullName evidence="2">Uncharacterized protein</fullName>
    </submittedName>
</protein>
<dbReference type="AlphaFoldDB" id="A0AAD7K370"/>
<feature type="signal peptide" evidence="1">
    <location>
        <begin position="1"/>
        <end position="19"/>
    </location>
</feature>
<name>A0AAD7K370_9AGAR</name>
<evidence type="ECO:0000256" key="1">
    <source>
        <dbReference type="SAM" id="SignalP"/>
    </source>
</evidence>
<accession>A0AAD7K370</accession>
<evidence type="ECO:0000313" key="3">
    <source>
        <dbReference type="Proteomes" id="UP001215598"/>
    </source>
</evidence>
<reference evidence="2" key="1">
    <citation type="submission" date="2023-03" db="EMBL/GenBank/DDBJ databases">
        <title>Massive genome expansion in bonnet fungi (Mycena s.s.) driven by repeated elements and novel gene families across ecological guilds.</title>
        <authorList>
            <consortium name="Lawrence Berkeley National Laboratory"/>
            <person name="Harder C.B."/>
            <person name="Miyauchi S."/>
            <person name="Viragh M."/>
            <person name="Kuo A."/>
            <person name="Thoen E."/>
            <person name="Andreopoulos B."/>
            <person name="Lu D."/>
            <person name="Skrede I."/>
            <person name="Drula E."/>
            <person name="Henrissat B."/>
            <person name="Morin E."/>
            <person name="Kohler A."/>
            <person name="Barry K."/>
            <person name="LaButti K."/>
            <person name="Morin E."/>
            <person name="Salamov A."/>
            <person name="Lipzen A."/>
            <person name="Mereny Z."/>
            <person name="Hegedus B."/>
            <person name="Baldrian P."/>
            <person name="Stursova M."/>
            <person name="Weitz H."/>
            <person name="Taylor A."/>
            <person name="Grigoriev I.V."/>
            <person name="Nagy L.G."/>
            <person name="Martin F."/>
            <person name="Kauserud H."/>
        </authorList>
    </citation>
    <scope>NUCLEOTIDE SEQUENCE</scope>
    <source>
        <strain evidence="2">CBHHK182m</strain>
    </source>
</reference>
<sequence>MKFTAAALLLIARIAVVRGHPVTDKVTRDAGPNQKIAEDTSSNVISKIFPPGNLVNDVVGAAVKAVAGDIGKFADQVNPDSKPAPALDMNNSNEKNATVVATYVVNNIAAKDPLVGTVAEFAVPSIGVLGAVADAVGQK</sequence>
<evidence type="ECO:0000313" key="2">
    <source>
        <dbReference type="EMBL" id="KAJ7776223.1"/>
    </source>
</evidence>
<organism evidence="2 3">
    <name type="scientific">Mycena metata</name>
    <dbReference type="NCBI Taxonomy" id="1033252"/>
    <lineage>
        <taxon>Eukaryota</taxon>
        <taxon>Fungi</taxon>
        <taxon>Dikarya</taxon>
        <taxon>Basidiomycota</taxon>
        <taxon>Agaricomycotina</taxon>
        <taxon>Agaricomycetes</taxon>
        <taxon>Agaricomycetidae</taxon>
        <taxon>Agaricales</taxon>
        <taxon>Marasmiineae</taxon>
        <taxon>Mycenaceae</taxon>
        <taxon>Mycena</taxon>
    </lineage>
</organism>
<dbReference type="EMBL" id="JARKIB010000009">
    <property type="protein sequence ID" value="KAJ7776223.1"/>
    <property type="molecule type" value="Genomic_DNA"/>
</dbReference>
<gene>
    <name evidence="2" type="ORF">B0H16DRAFT_1003159</name>
</gene>
<feature type="chain" id="PRO_5042006657" evidence="1">
    <location>
        <begin position="20"/>
        <end position="139"/>
    </location>
</feature>